<keyword evidence="1" id="KW-0677">Repeat</keyword>
<feature type="repeat" description="TPR" evidence="3">
    <location>
        <begin position="38"/>
        <end position="71"/>
    </location>
</feature>
<evidence type="ECO:0000313" key="6">
    <source>
        <dbReference type="Proteomes" id="UP001497493"/>
    </source>
</evidence>
<organism evidence="5 6">
    <name type="scientific">Candidatus Methylocalor cossyra</name>
    <dbReference type="NCBI Taxonomy" id="3108543"/>
    <lineage>
        <taxon>Bacteria</taxon>
        <taxon>Pseudomonadati</taxon>
        <taxon>Pseudomonadota</taxon>
        <taxon>Gammaproteobacteria</taxon>
        <taxon>Methylococcales</taxon>
        <taxon>Methylococcaceae</taxon>
        <taxon>Candidatus Methylocalor</taxon>
    </lineage>
</organism>
<feature type="chain" id="PRO_5046765385" evidence="4">
    <location>
        <begin position="20"/>
        <end position="255"/>
    </location>
</feature>
<dbReference type="RefSeq" id="WP_348759410.1">
    <property type="nucleotide sequence ID" value="NZ_OZ026884.1"/>
</dbReference>
<dbReference type="InterPro" id="IPR011990">
    <property type="entry name" value="TPR-like_helical_dom_sf"/>
</dbReference>
<name>A0ABM9NGZ8_9GAMM</name>
<feature type="signal peptide" evidence="4">
    <location>
        <begin position="1"/>
        <end position="19"/>
    </location>
</feature>
<protein>
    <submittedName>
        <fullName evidence="5">Type IV pilus assembly protein PilF</fullName>
    </submittedName>
</protein>
<dbReference type="PANTHER" id="PTHR45586">
    <property type="entry name" value="TPR REPEAT-CONTAINING PROTEIN PA4667"/>
    <property type="match status" value="1"/>
</dbReference>
<dbReference type="SUPFAM" id="SSF48452">
    <property type="entry name" value="TPR-like"/>
    <property type="match status" value="1"/>
</dbReference>
<accession>A0ABM9NGZ8</accession>
<keyword evidence="2 3" id="KW-0802">TPR repeat</keyword>
<gene>
    <name evidence="5" type="ORF">MECH1_V1_1108</name>
</gene>
<evidence type="ECO:0000256" key="2">
    <source>
        <dbReference type="ARBA" id="ARBA00022803"/>
    </source>
</evidence>
<dbReference type="NCBIfam" id="TIGR02521">
    <property type="entry name" value="type_IV_pilW"/>
    <property type="match status" value="1"/>
</dbReference>
<dbReference type="Proteomes" id="UP001497493">
    <property type="component" value="Chromosome"/>
</dbReference>
<proteinExistence type="predicted"/>
<dbReference type="Gene3D" id="1.25.40.10">
    <property type="entry name" value="Tetratricopeptide repeat domain"/>
    <property type="match status" value="1"/>
</dbReference>
<sequence length="255" mass="28075">MTMRSTLAAGLGAFLAACASTPEPGRRTNDPLNALSASQVYVEKGIKYMDVGKYDVAKRDLERAIDLDGDNSEAYNALGVLYQRLDDPHQAEKYFRKALSVKADNFGARNNYGRFLCLQGKYAEGMEQFRQIMASRLYDQPWIALTNAGMCARSAGKKAEAEGFLREALKAEPDFPPALLELAELSQETGQHLSARAFLERYHGVARPTARSLRLGVEIERALGNAEAAADYLKTLQGRFPEAGEAADSRHRPVP</sequence>
<dbReference type="InterPro" id="IPR013360">
    <property type="entry name" value="Pilus_4_PilW"/>
</dbReference>
<dbReference type="SMART" id="SM00028">
    <property type="entry name" value="TPR"/>
    <property type="match status" value="3"/>
</dbReference>
<evidence type="ECO:0000256" key="3">
    <source>
        <dbReference type="PROSITE-ProRule" id="PRU00339"/>
    </source>
</evidence>
<dbReference type="Pfam" id="PF13424">
    <property type="entry name" value="TPR_12"/>
    <property type="match status" value="1"/>
</dbReference>
<dbReference type="Pfam" id="PF14559">
    <property type="entry name" value="TPR_19"/>
    <property type="match status" value="1"/>
</dbReference>
<feature type="repeat" description="TPR" evidence="3">
    <location>
        <begin position="72"/>
        <end position="105"/>
    </location>
</feature>
<dbReference type="PROSITE" id="PS51257">
    <property type="entry name" value="PROKAR_LIPOPROTEIN"/>
    <property type="match status" value="1"/>
</dbReference>
<dbReference type="PANTHER" id="PTHR45586:SF14">
    <property type="entry name" value="TETRATRICOPEPTIDE TPR_2 REPEAT PROTEIN"/>
    <property type="match status" value="1"/>
</dbReference>
<keyword evidence="6" id="KW-1185">Reference proteome</keyword>
<dbReference type="PROSITE" id="PS50005">
    <property type="entry name" value="TPR"/>
    <property type="match status" value="2"/>
</dbReference>
<reference evidence="5 6" key="1">
    <citation type="submission" date="2024-04" db="EMBL/GenBank/DDBJ databases">
        <authorList>
            <person name="Cremers G."/>
        </authorList>
    </citation>
    <scope>NUCLEOTIDE SEQUENCE [LARGE SCALE GENOMIC DNA]</scope>
    <source>
        <strain evidence="5">MeCH1-AG</strain>
    </source>
</reference>
<evidence type="ECO:0000256" key="4">
    <source>
        <dbReference type="SAM" id="SignalP"/>
    </source>
</evidence>
<dbReference type="InterPro" id="IPR051012">
    <property type="entry name" value="CellSynth/LPSAsmb/PSIAsmb"/>
</dbReference>
<dbReference type="PROSITE" id="PS50293">
    <property type="entry name" value="TPR_REGION"/>
    <property type="match status" value="1"/>
</dbReference>
<evidence type="ECO:0000256" key="1">
    <source>
        <dbReference type="ARBA" id="ARBA00022737"/>
    </source>
</evidence>
<keyword evidence="4" id="KW-0732">Signal</keyword>
<evidence type="ECO:0000313" key="5">
    <source>
        <dbReference type="EMBL" id="CAL1239884.1"/>
    </source>
</evidence>
<dbReference type="EMBL" id="OZ026884">
    <property type="protein sequence ID" value="CAL1239884.1"/>
    <property type="molecule type" value="Genomic_DNA"/>
</dbReference>
<dbReference type="InterPro" id="IPR019734">
    <property type="entry name" value="TPR_rpt"/>
</dbReference>